<evidence type="ECO:0000256" key="5">
    <source>
        <dbReference type="ARBA" id="ARBA00022989"/>
    </source>
</evidence>
<dbReference type="Gene3D" id="1.10.3210.10">
    <property type="entry name" value="Hypothetical protein af1432"/>
    <property type="match status" value="1"/>
</dbReference>
<dbReference type="EMBL" id="SJPH01000001">
    <property type="protein sequence ID" value="TWT48735.1"/>
    <property type="molecule type" value="Genomic_DNA"/>
</dbReference>
<comment type="similarity">
    <text evidence="2">Belongs to the ammonia transporter channel (TC 1.A.11.2) family.</text>
</comment>
<dbReference type="SUPFAM" id="SSF109604">
    <property type="entry name" value="HD-domain/PDEase-like"/>
    <property type="match status" value="1"/>
</dbReference>
<organism evidence="10 11">
    <name type="scientific">Botrimarina hoheduenensis</name>
    <dbReference type="NCBI Taxonomy" id="2528000"/>
    <lineage>
        <taxon>Bacteria</taxon>
        <taxon>Pseudomonadati</taxon>
        <taxon>Planctomycetota</taxon>
        <taxon>Planctomycetia</taxon>
        <taxon>Pirellulales</taxon>
        <taxon>Lacipirellulaceae</taxon>
        <taxon>Botrimarina</taxon>
    </lineage>
</organism>
<comment type="caution">
    <text evidence="10">The sequence shown here is derived from an EMBL/GenBank/DDBJ whole genome shotgun (WGS) entry which is preliminary data.</text>
</comment>
<dbReference type="GO" id="GO:0097272">
    <property type="term" value="P:ammonium homeostasis"/>
    <property type="evidence" value="ECO:0007669"/>
    <property type="project" value="TreeGrafter"/>
</dbReference>
<evidence type="ECO:0000256" key="2">
    <source>
        <dbReference type="ARBA" id="ARBA00005887"/>
    </source>
</evidence>
<keyword evidence="3" id="KW-0813">Transport</keyword>
<evidence type="ECO:0000313" key="10">
    <source>
        <dbReference type="EMBL" id="TWT48735.1"/>
    </source>
</evidence>
<dbReference type="GO" id="GO:0008519">
    <property type="term" value="F:ammonium channel activity"/>
    <property type="evidence" value="ECO:0007669"/>
    <property type="project" value="InterPro"/>
</dbReference>
<dbReference type="EC" id="3.1.4.52" evidence="10"/>
<dbReference type="AlphaFoldDB" id="A0A5C5WF89"/>
<feature type="transmembrane region" description="Helical" evidence="8">
    <location>
        <begin position="119"/>
        <end position="140"/>
    </location>
</feature>
<feature type="transmembrane region" description="Helical" evidence="8">
    <location>
        <begin position="316"/>
        <end position="336"/>
    </location>
</feature>
<feature type="transmembrane region" description="Helical" evidence="8">
    <location>
        <begin position="160"/>
        <end position="180"/>
    </location>
</feature>
<dbReference type="InterPro" id="IPR037522">
    <property type="entry name" value="HD_GYP_dom"/>
</dbReference>
<evidence type="ECO:0000259" key="9">
    <source>
        <dbReference type="PROSITE" id="PS51832"/>
    </source>
</evidence>
<keyword evidence="11" id="KW-1185">Reference proteome</keyword>
<feature type="transmembrane region" description="Helical" evidence="8">
    <location>
        <begin position="12"/>
        <end position="34"/>
    </location>
</feature>
<dbReference type="SMART" id="SM00471">
    <property type="entry name" value="HDc"/>
    <property type="match status" value="1"/>
</dbReference>
<keyword evidence="5 8" id="KW-1133">Transmembrane helix</keyword>
<sequence length="688" mass="73823">MPAAFGFPEAILFGASLLVFVMQAGFCALEAGVVRSKNAIHVAVKNLLDLFVSVGIFWGFGLGIAYGATCGGLFGEPVLMPNDWDGPGGLSFVFYQLAFCGAAATIVSGAVTERIQTRAYLVLTMVLAAVIYPVAAHWAWAGDASGPAGWLGRIGFIDYSGSTIIHGLGAWCALAVLLQLGPRRGRYEAGGVESTTGGNLIFSALGVLVLWFGWFGFNAGNAFLTPELIPKIVINTLLAPVAGGGVVVLWQTLSGRVFRVREIMTATVGSLVAVTASCHLLEPRAACVIGIVGAALAIIAAYALERMRIDDPLDAVAAHGVAGVWGTLGLCLLVPADALTMTRWEQLGVQSLGVLSVFAFSFCTMSAATAAWRAWRPLRVPAHAEIQGLNIAEHGARSEFWDLVTRARGAATCRIGGGTRNGSDTDDFSEFGVLRETIEELIEVSEAKAGALETRIERAHEESVKMLVDLAECRDTETAAHIRRIQLYCDVLADELQIATPHHALIVDTVFRDSLRRASVLHDVGKVGIPDSVLLKPGRFNPEERAVMETHTVIGAQMLARAINRFEEPPQYLTMAEEVARSHHERFDGKGYPDRLEGERIPLSARIVAVADVFDALISKRVYKEAFAPIEARASVVAGSGTQFDPEVVACFLARFDELVAIHDHHRERFVDERSAGEKKLAPVIAGA</sequence>
<dbReference type="InterPro" id="IPR003607">
    <property type="entry name" value="HD/PDEase_dom"/>
</dbReference>
<evidence type="ECO:0000256" key="3">
    <source>
        <dbReference type="ARBA" id="ARBA00022448"/>
    </source>
</evidence>
<feature type="domain" description="HD-GYP" evidence="9">
    <location>
        <begin position="456"/>
        <end position="668"/>
    </location>
</feature>
<dbReference type="Pfam" id="PF13487">
    <property type="entry name" value="HD_5"/>
    <property type="match status" value="1"/>
</dbReference>
<dbReference type="RefSeq" id="WP_197524685.1">
    <property type="nucleotide sequence ID" value="NZ_SJPH01000001.1"/>
</dbReference>
<dbReference type="CDD" id="cd00077">
    <property type="entry name" value="HDc"/>
    <property type="match status" value="1"/>
</dbReference>
<dbReference type="Pfam" id="PF00909">
    <property type="entry name" value="Ammonium_transp"/>
    <property type="match status" value="1"/>
</dbReference>
<keyword evidence="7" id="KW-0924">Ammonia transport</keyword>
<proteinExistence type="inferred from homology"/>
<dbReference type="PANTHER" id="PTHR11730:SF6">
    <property type="entry name" value="AMMONIUM TRANSPORTER"/>
    <property type="match status" value="1"/>
</dbReference>
<accession>A0A5C5WF89</accession>
<evidence type="ECO:0000256" key="8">
    <source>
        <dbReference type="SAM" id="Phobius"/>
    </source>
</evidence>
<dbReference type="InterPro" id="IPR029020">
    <property type="entry name" value="Ammonium/urea_transptr"/>
</dbReference>
<feature type="transmembrane region" description="Helical" evidence="8">
    <location>
        <begin position="200"/>
        <end position="220"/>
    </location>
</feature>
<evidence type="ECO:0000256" key="1">
    <source>
        <dbReference type="ARBA" id="ARBA00004141"/>
    </source>
</evidence>
<dbReference type="InterPro" id="IPR024041">
    <property type="entry name" value="NH4_transpt_AmtB-like_dom"/>
</dbReference>
<gene>
    <name evidence="10" type="primary">rpfG_1</name>
    <name evidence="10" type="ORF">Pla111_05100</name>
</gene>
<reference evidence="10 11" key="1">
    <citation type="submission" date="2019-02" db="EMBL/GenBank/DDBJ databases">
        <title>Deep-cultivation of Planctomycetes and their phenomic and genomic characterization uncovers novel biology.</title>
        <authorList>
            <person name="Wiegand S."/>
            <person name="Jogler M."/>
            <person name="Boedeker C."/>
            <person name="Pinto D."/>
            <person name="Vollmers J."/>
            <person name="Rivas-Marin E."/>
            <person name="Kohn T."/>
            <person name="Peeters S.H."/>
            <person name="Heuer A."/>
            <person name="Rast P."/>
            <person name="Oberbeckmann S."/>
            <person name="Bunk B."/>
            <person name="Jeske O."/>
            <person name="Meyerdierks A."/>
            <person name="Storesund J.E."/>
            <person name="Kallscheuer N."/>
            <person name="Luecker S."/>
            <person name="Lage O.M."/>
            <person name="Pohl T."/>
            <person name="Merkel B.J."/>
            <person name="Hornburger P."/>
            <person name="Mueller R.-W."/>
            <person name="Bruemmer F."/>
            <person name="Labrenz M."/>
            <person name="Spormann A.M."/>
            <person name="Op Den Camp H."/>
            <person name="Overmann J."/>
            <person name="Amann R."/>
            <person name="Jetten M.S.M."/>
            <person name="Mascher T."/>
            <person name="Medema M.H."/>
            <person name="Devos D.P."/>
            <person name="Kaster A.-K."/>
            <person name="Ovreas L."/>
            <person name="Rohde M."/>
            <person name="Galperin M.Y."/>
            <person name="Jogler C."/>
        </authorList>
    </citation>
    <scope>NUCLEOTIDE SEQUENCE [LARGE SCALE GENOMIC DNA]</scope>
    <source>
        <strain evidence="10 11">Pla111</strain>
    </source>
</reference>
<keyword evidence="6 8" id="KW-0472">Membrane</keyword>
<dbReference type="Proteomes" id="UP000318995">
    <property type="component" value="Unassembled WGS sequence"/>
</dbReference>
<feature type="transmembrane region" description="Helical" evidence="8">
    <location>
        <begin position="88"/>
        <end position="107"/>
    </location>
</feature>
<dbReference type="GO" id="GO:0071111">
    <property type="term" value="F:cyclic-guanylate-specific phosphodiesterase activity"/>
    <property type="evidence" value="ECO:0007669"/>
    <property type="project" value="UniProtKB-EC"/>
</dbReference>
<dbReference type="Gene3D" id="1.10.3430.10">
    <property type="entry name" value="Ammonium transporter AmtB like domains"/>
    <property type="match status" value="1"/>
</dbReference>
<protein>
    <submittedName>
        <fullName evidence="10">Cyclic di-GMP phosphodiesterase response regulator RpfG</fullName>
        <ecNumber evidence="10">3.1.4.52</ecNumber>
    </submittedName>
</protein>
<dbReference type="PANTHER" id="PTHR11730">
    <property type="entry name" value="AMMONIUM TRANSPORTER"/>
    <property type="match status" value="1"/>
</dbReference>
<feature type="transmembrane region" description="Helical" evidence="8">
    <location>
        <begin position="288"/>
        <end position="304"/>
    </location>
</feature>
<keyword evidence="10" id="KW-0378">Hydrolase</keyword>
<evidence type="ECO:0000256" key="6">
    <source>
        <dbReference type="ARBA" id="ARBA00023136"/>
    </source>
</evidence>
<feature type="transmembrane region" description="Helical" evidence="8">
    <location>
        <begin position="348"/>
        <end position="372"/>
    </location>
</feature>
<feature type="transmembrane region" description="Helical" evidence="8">
    <location>
        <begin position="232"/>
        <end position="251"/>
    </location>
</feature>
<evidence type="ECO:0000256" key="4">
    <source>
        <dbReference type="ARBA" id="ARBA00022692"/>
    </source>
</evidence>
<name>A0A5C5WF89_9BACT</name>
<evidence type="ECO:0000256" key="7">
    <source>
        <dbReference type="ARBA" id="ARBA00023177"/>
    </source>
</evidence>
<evidence type="ECO:0000313" key="11">
    <source>
        <dbReference type="Proteomes" id="UP000318995"/>
    </source>
</evidence>
<dbReference type="PROSITE" id="PS51832">
    <property type="entry name" value="HD_GYP"/>
    <property type="match status" value="1"/>
</dbReference>
<dbReference type="SUPFAM" id="SSF111352">
    <property type="entry name" value="Ammonium transporter"/>
    <property type="match status" value="1"/>
</dbReference>
<comment type="subcellular location">
    <subcellularLocation>
        <location evidence="1">Membrane</location>
        <topology evidence="1">Multi-pass membrane protein</topology>
    </subcellularLocation>
</comment>
<dbReference type="GO" id="GO:0016020">
    <property type="term" value="C:membrane"/>
    <property type="evidence" value="ECO:0007669"/>
    <property type="project" value="UniProtKB-SubCell"/>
</dbReference>
<feature type="transmembrane region" description="Helical" evidence="8">
    <location>
        <begin position="46"/>
        <end position="68"/>
    </location>
</feature>
<keyword evidence="4 8" id="KW-0812">Transmembrane</keyword>